<dbReference type="InterPro" id="IPR000537">
    <property type="entry name" value="UbiA_prenyltransferase"/>
</dbReference>
<comment type="subcellular location">
    <subcellularLocation>
        <location evidence="12">Cell inner membrane</location>
        <topology evidence="12">Multi-pass membrane protein</topology>
    </subcellularLocation>
    <subcellularLocation>
        <location evidence="2">Membrane</location>
        <topology evidence="2">Multi-pass membrane protein</topology>
    </subcellularLocation>
</comment>
<evidence type="ECO:0000256" key="9">
    <source>
        <dbReference type="ARBA" id="ARBA00022842"/>
    </source>
</evidence>
<dbReference type="NCBIfam" id="TIGR01474">
    <property type="entry name" value="ubiA_proteo"/>
    <property type="match status" value="1"/>
</dbReference>
<dbReference type="GO" id="GO:0005886">
    <property type="term" value="C:plasma membrane"/>
    <property type="evidence" value="ECO:0007669"/>
    <property type="project" value="UniProtKB-SubCell"/>
</dbReference>
<dbReference type="PANTHER" id="PTHR11048">
    <property type="entry name" value="PRENYLTRANSFERASES"/>
    <property type="match status" value="1"/>
</dbReference>
<dbReference type="Gene3D" id="1.20.120.1780">
    <property type="entry name" value="UbiA prenyltransferase"/>
    <property type="match status" value="1"/>
</dbReference>
<evidence type="ECO:0000256" key="5">
    <source>
        <dbReference type="ARBA" id="ARBA00022519"/>
    </source>
</evidence>
<dbReference type="InterPro" id="IPR006370">
    <property type="entry name" value="HB_polyprenyltransferase-like"/>
</dbReference>
<comment type="catalytic activity">
    <reaction evidence="12">
        <text>all-trans-octaprenyl diphosphate + 4-hydroxybenzoate = 4-hydroxy-3-(all-trans-octaprenyl)benzoate + diphosphate</text>
        <dbReference type="Rhea" id="RHEA:27782"/>
        <dbReference type="ChEBI" id="CHEBI:1617"/>
        <dbReference type="ChEBI" id="CHEBI:17879"/>
        <dbReference type="ChEBI" id="CHEBI:33019"/>
        <dbReference type="ChEBI" id="CHEBI:57711"/>
        <dbReference type="EC" id="2.5.1.39"/>
    </reaction>
</comment>
<dbReference type="InterPro" id="IPR039653">
    <property type="entry name" value="Prenyltransferase"/>
</dbReference>
<dbReference type="UniPathway" id="UPA00232"/>
<dbReference type="FunFam" id="1.20.120.1780:FF:000001">
    <property type="entry name" value="4-hydroxybenzoate octaprenyltransferase"/>
    <property type="match status" value="1"/>
</dbReference>
<feature type="transmembrane region" description="Helical" evidence="12">
    <location>
        <begin position="266"/>
        <end position="286"/>
    </location>
</feature>
<keyword evidence="7 12" id="KW-0831">Ubiquinone biosynthesis</keyword>
<feature type="transmembrane region" description="Helical" evidence="12">
    <location>
        <begin position="141"/>
        <end position="160"/>
    </location>
</feature>
<feature type="transmembrane region" description="Helical" evidence="12">
    <location>
        <begin position="20"/>
        <end position="38"/>
    </location>
</feature>
<evidence type="ECO:0000256" key="6">
    <source>
        <dbReference type="ARBA" id="ARBA00022679"/>
    </source>
</evidence>
<evidence type="ECO:0000256" key="3">
    <source>
        <dbReference type="ARBA" id="ARBA00005985"/>
    </source>
</evidence>
<comment type="cofactor">
    <cofactor evidence="1 12">
        <name>Mg(2+)</name>
        <dbReference type="ChEBI" id="CHEBI:18420"/>
    </cofactor>
</comment>
<keyword evidence="4 12" id="KW-1003">Cell membrane</keyword>
<dbReference type="Proteomes" id="UP000005019">
    <property type="component" value="Unassembled WGS sequence"/>
</dbReference>
<protein>
    <recommendedName>
        <fullName evidence="12 13">4-hydroxybenzoate octaprenyltransferase</fullName>
        <ecNumber evidence="12 13">2.5.1.39</ecNumber>
    </recommendedName>
    <alternativeName>
        <fullName evidence="12">4-HB polyprenyltransferase</fullName>
    </alternativeName>
</protein>
<keyword evidence="8 12" id="KW-0812">Transmembrane</keyword>
<name>F5RHM5_METUF</name>
<dbReference type="InterPro" id="IPR044878">
    <property type="entry name" value="UbiA_sf"/>
</dbReference>
<feature type="transmembrane region" description="Helical" evidence="12">
    <location>
        <begin position="88"/>
        <end position="108"/>
    </location>
</feature>
<dbReference type="EMBL" id="AFHG01000059">
    <property type="protein sequence ID" value="EGK69857.1"/>
    <property type="molecule type" value="Genomic_DNA"/>
</dbReference>
<comment type="pathway">
    <text evidence="12">Cofactor biosynthesis; ubiquinone biosynthesis.</text>
</comment>
<evidence type="ECO:0000256" key="13">
    <source>
        <dbReference type="NCBIfam" id="TIGR01474"/>
    </source>
</evidence>
<evidence type="ECO:0000256" key="8">
    <source>
        <dbReference type="ARBA" id="ARBA00022692"/>
    </source>
</evidence>
<dbReference type="CDD" id="cd13959">
    <property type="entry name" value="PT_UbiA_COQ2"/>
    <property type="match status" value="1"/>
</dbReference>
<dbReference type="STRING" id="1000565.METUNv1_03823"/>
<keyword evidence="9 12" id="KW-0460">Magnesium</keyword>
<keyword evidence="11 12" id="KW-0472">Membrane</keyword>
<feature type="transmembrane region" description="Helical" evidence="12">
    <location>
        <begin position="44"/>
        <end position="67"/>
    </location>
</feature>
<dbReference type="GO" id="GO:0008412">
    <property type="term" value="F:4-hydroxybenzoate polyprenyltransferase activity"/>
    <property type="evidence" value="ECO:0007669"/>
    <property type="project" value="UniProtKB-UniRule"/>
</dbReference>
<reference evidence="14 15" key="1">
    <citation type="journal article" date="2011" name="J. Bacteriol.">
        <title>Genome sequence of Methyloversatilis universalis FAM5T, a methylotrophic representative of the order Rhodocyclales.</title>
        <authorList>
            <person name="Kittichotirat W."/>
            <person name="Good N.M."/>
            <person name="Hall R."/>
            <person name="Bringel F."/>
            <person name="Lajus A."/>
            <person name="Medigue C."/>
            <person name="Smalley N.E."/>
            <person name="Beck D."/>
            <person name="Bumgarner R."/>
            <person name="Vuilleumier S."/>
            <person name="Kalyuzhnaya M.G."/>
        </authorList>
    </citation>
    <scope>NUCLEOTIDE SEQUENCE [LARGE SCALE GENOMIC DNA]</scope>
    <source>
        <strain evidence="15">ATCC BAA-1314 / JCM 13912 / FAM5</strain>
    </source>
</reference>
<evidence type="ECO:0000256" key="4">
    <source>
        <dbReference type="ARBA" id="ARBA00022475"/>
    </source>
</evidence>
<evidence type="ECO:0000256" key="12">
    <source>
        <dbReference type="HAMAP-Rule" id="MF_01635"/>
    </source>
</evidence>
<dbReference type="Pfam" id="PF01040">
    <property type="entry name" value="UbiA"/>
    <property type="match status" value="1"/>
</dbReference>
<proteinExistence type="inferred from homology"/>
<dbReference type="PANTHER" id="PTHR11048:SF28">
    <property type="entry name" value="4-HYDROXYBENZOATE POLYPRENYLTRANSFERASE, MITOCHONDRIAL"/>
    <property type="match status" value="1"/>
</dbReference>
<dbReference type="EC" id="2.5.1.39" evidence="12 13"/>
<dbReference type="FunFam" id="1.10.357.140:FF:000002">
    <property type="entry name" value="4-hydroxybenzoate octaprenyltransferase"/>
    <property type="match status" value="1"/>
</dbReference>
<comment type="caution">
    <text evidence="14">The sequence shown here is derived from an EMBL/GenBank/DDBJ whole genome shotgun (WGS) entry which is preliminary data.</text>
</comment>
<dbReference type="Gene3D" id="1.10.357.140">
    <property type="entry name" value="UbiA prenyltransferase"/>
    <property type="match status" value="1"/>
</dbReference>
<keyword evidence="15" id="KW-1185">Reference proteome</keyword>
<evidence type="ECO:0000256" key="11">
    <source>
        <dbReference type="ARBA" id="ARBA00023136"/>
    </source>
</evidence>
<accession>F5RHM5</accession>
<keyword evidence="10 12" id="KW-1133">Transmembrane helix</keyword>
<evidence type="ECO:0000313" key="15">
    <source>
        <dbReference type="Proteomes" id="UP000005019"/>
    </source>
</evidence>
<dbReference type="RefSeq" id="WP_008064476.1">
    <property type="nucleotide sequence ID" value="NZ_AFHG01000059.1"/>
</dbReference>
<evidence type="ECO:0000256" key="10">
    <source>
        <dbReference type="ARBA" id="ARBA00022989"/>
    </source>
</evidence>
<feature type="transmembrane region" description="Helical" evidence="12">
    <location>
        <begin position="207"/>
        <end position="228"/>
    </location>
</feature>
<evidence type="ECO:0000313" key="14">
    <source>
        <dbReference type="EMBL" id="EGK69857.1"/>
    </source>
</evidence>
<dbReference type="InterPro" id="IPR030470">
    <property type="entry name" value="UbiA_prenylTrfase_CS"/>
</dbReference>
<keyword evidence="5 12" id="KW-0997">Cell inner membrane</keyword>
<dbReference type="PROSITE" id="PS00943">
    <property type="entry name" value="UBIA"/>
    <property type="match status" value="1"/>
</dbReference>
<keyword evidence="6 12" id="KW-0808">Transferase</keyword>
<sequence>MNLSARLNAWERLMRLDKPIGILLLAWPTLWALWVSGGGNPSPFMVWIFMLGTVLMRSAGCVMNDYADRNFDGHVERTKNRPLATGEVSTREALLLAAGLSLCAFILILPLHRLVIALSFAALFLAASYPFTKRFFAIPQAYLGIAFGFGAPMAYAAQLYEVPFEAWLLLAANVFWAVAYDTEYALVDREDDLKIGIRTSAITFGRFDVAAIMSCYAITLALLAWWGTREGLGLPFYVSLAVAAGIAGYHWTLIRGRERAACFRAFLHNNWFGAAVFAGIVLDYLLRP</sequence>
<comment type="similarity">
    <text evidence="3 12">Belongs to the UbiA prenyltransferase family.</text>
</comment>
<feature type="transmembrane region" description="Helical" evidence="12">
    <location>
        <begin position="234"/>
        <end position="254"/>
    </location>
</feature>
<dbReference type="eggNOG" id="COG0382">
    <property type="taxonomic scope" value="Bacteria"/>
</dbReference>
<dbReference type="OrthoDB" id="9782418at2"/>
<organism evidence="14 15">
    <name type="scientific">Methyloversatilis universalis (strain ATCC BAA-1314 / DSM 25237 / JCM 13912 / CCUG 52030 / FAM5)</name>
    <dbReference type="NCBI Taxonomy" id="1000565"/>
    <lineage>
        <taxon>Bacteria</taxon>
        <taxon>Pseudomonadati</taxon>
        <taxon>Pseudomonadota</taxon>
        <taxon>Betaproteobacteria</taxon>
        <taxon>Nitrosomonadales</taxon>
        <taxon>Sterolibacteriaceae</taxon>
        <taxon>Methyloversatilis</taxon>
    </lineage>
</organism>
<dbReference type="GO" id="GO:0006744">
    <property type="term" value="P:ubiquinone biosynthetic process"/>
    <property type="evidence" value="ECO:0007669"/>
    <property type="project" value="UniProtKB-UniRule"/>
</dbReference>
<dbReference type="HAMAP" id="MF_01635">
    <property type="entry name" value="UbiA"/>
    <property type="match status" value="1"/>
</dbReference>
<evidence type="ECO:0000256" key="1">
    <source>
        <dbReference type="ARBA" id="ARBA00001946"/>
    </source>
</evidence>
<evidence type="ECO:0000256" key="2">
    <source>
        <dbReference type="ARBA" id="ARBA00004141"/>
    </source>
</evidence>
<gene>
    <name evidence="12" type="primary">ubiA</name>
    <name evidence="14" type="ORF">METUNv1_03823</name>
</gene>
<dbReference type="AlphaFoldDB" id="F5RHM5"/>
<evidence type="ECO:0000256" key="7">
    <source>
        <dbReference type="ARBA" id="ARBA00022688"/>
    </source>
</evidence>
<comment type="function">
    <text evidence="12">Catalyzes the prenylation of para-hydroxybenzoate (PHB) with an all-trans polyprenyl group. Mediates the second step in the final reaction sequence of ubiquinone-8 (UQ-8) biosynthesis, which is the condensation of the polyisoprenoid side chain with PHB, generating the first membrane-bound Q intermediate 3-octaprenyl-4-hydroxybenzoate.</text>
</comment>